<dbReference type="RefSeq" id="WP_038986114.1">
    <property type="nucleotide sequence ID" value="NZ_JWJO01000021.1"/>
</dbReference>
<feature type="transmembrane region" description="Helical" evidence="2">
    <location>
        <begin position="12"/>
        <end position="30"/>
    </location>
</feature>
<protein>
    <submittedName>
        <fullName evidence="3">Energy transducer TonB</fullName>
    </submittedName>
</protein>
<dbReference type="OrthoDB" id="676306at2"/>
<comment type="caution">
    <text evidence="3">The sequence shown here is derived from an EMBL/GenBank/DDBJ whole genome shotgun (WGS) entry which is preliminary data.</text>
</comment>
<sequence length="310" mass="31896">MSLKYSKEERTSIYLTVGVALLLFVILYFIRFIETQTAHSYFGGGGGGGTGVEIALEGTPAPYATEEHTPAVEPVKEIVQPVETVKEEPVIAYEKNNDAPVVINKTEKTKADKKVVVTDKPVVKKTEVKEVKKVEPVAKKPDVSNSTKDALSSLMNGSKGGTGNGGNGNNPNGGLSGSGGYYGVGHGSGTGSGTGSGVGPGTGTGTGGGSGSGTGTGVGGGIGYSLEGRAAIVKPTPKYLCNEVGKVVVEVWVDQSGNTVDARAGVKGSTNTVKCLIDQARIAAMQTKWQPNTKAPERQVGTIVYNFSLN</sequence>
<accession>A0A161UQD1</accession>
<dbReference type="Proteomes" id="UP000076630">
    <property type="component" value="Unassembled WGS sequence"/>
</dbReference>
<feature type="region of interest" description="Disordered" evidence="1">
    <location>
        <begin position="137"/>
        <end position="172"/>
    </location>
</feature>
<evidence type="ECO:0000313" key="4">
    <source>
        <dbReference type="Proteomes" id="UP000076630"/>
    </source>
</evidence>
<feature type="region of interest" description="Disordered" evidence="1">
    <location>
        <begin position="192"/>
        <end position="214"/>
    </location>
</feature>
<keyword evidence="4" id="KW-1185">Reference proteome</keyword>
<dbReference type="EMBL" id="LQNU01000059">
    <property type="protein sequence ID" value="KZE79821.1"/>
    <property type="molecule type" value="Genomic_DNA"/>
</dbReference>
<keyword evidence="2" id="KW-0472">Membrane</keyword>
<dbReference type="AlphaFoldDB" id="A0A161UQD1"/>
<feature type="compositionally biased region" description="Polar residues" evidence="1">
    <location>
        <begin position="144"/>
        <end position="155"/>
    </location>
</feature>
<keyword evidence="2" id="KW-0812">Transmembrane</keyword>
<keyword evidence="2" id="KW-1133">Transmembrane helix</keyword>
<gene>
    <name evidence="3" type="ORF">AV926_11660</name>
</gene>
<reference evidence="3 4" key="1">
    <citation type="submission" date="2016-01" db="EMBL/GenBank/DDBJ databases">
        <title>Whole genome sequencing of Myroides marinus L41.</title>
        <authorList>
            <person name="Hong K.W."/>
        </authorList>
    </citation>
    <scope>NUCLEOTIDE SEQUENCE [LARGE SCALE GENOMIC DNA]</scope>
    <source>
        <strain evidence="3 4">L41</strain>
    </source>
</reference>
<evidence type="ECO:0000256" key="1">
    <source>
        <dbReference type="SAM" id="MobiDB-lite"/>
    </source>
</evidence>
<feature type="compositionally biased region" description="Gly residues" evidence="1">
    <location>
        <begin position="158"/>
        <end position="168"/>
    </location>
</feature>
<evidence type="ECO:0000313" key="3">
    <source>
        <dbReference type="EMBL" id="KZE79821.1"/>
    </source>
</evidence>
<proteinExistence type="predicted"/>
<evidence type="ECO:0000256" key="2">
    <source>
        <dbReference type="SAM" id="Phobius"/>
    </source>
</evidence>
<organism evidence="3 4">
    <name type="scientific">Myroides marinus</name>
    <dbReference type="NCBI Taxonomy" id="703342"/>
    <lineage>
        <taxon>Bacteria</taxon>
        <taxon>Pseudomonadati</taxon>
        <taxon>Bacteroidota</taxon>
        <taxon>Flavobacteriia</taxon>
        <taxon>Flavobacteriales</taxon>
        <taxon>Flavobacteriaceae</taxon>
        <taxon>Myroides</taxon>
    </lineage>
</organism>
<name>A0A161UQD1_9FLAO</name>